<evidence type="ECO:0000256" key="1">
    <source>
        <dbReference type="SAM" id="MobiDB-lite"/>
    </source>
</evidence>
<dbReference type="PaxDb" id="2903-EOD41828"/>
<feature type="compositionally biased region" description="Gly residues" evidence="1">
    <location>
        <begin position="532"/>
        <end position="543"/>
    </location>
</feature>
<dbReference type="AlphaFoldDB" id="A0A0D3L1E3"/>
<dbReference type="EnsemblProtists" id="EOD41828">
    <property type="protein sequence ID" value="EOD41828"/>
    <property type="gene ID" value="EMIHUDRAFT_95046"/>
</dbReference>
<dbReference type="RefSeq" id="XP_005794257.1">
    <property type="nucleotide sequence ID" value="XM_005794200.1"/>
</dbReference>
<feature type="region of interest" description="Disordered" evidence="1">
    <location>
        <begin position="389"/>
        <end position="411"/>
    </location>
</feature>
<accession>A0A0D3L1E3</accession>
<name>A0A0D3L1E3_EMIH1</name>
<evidence type="ECO:0008006" key="4">
    <source>
        <dbReference type="Google" id="ProtNLM"/>
    </source>
</evidence>
<dbReference type="HOGENOM" id="CLU_470471_0_0_1"/>
<protein>
    <recommendedName>
        <fullName evidence="4">PH domain-containing protein</fullName>
    </recommendedName>
</protein>
<evidence type="ECO:0000313" key="3">
    <source>
        <dbReference type="Proteomes" id="UP000013827"/>
    </source>
</evidence>
<feature type="region of interest" description="Disordered" evidence="1">
    <location>
        <begin position="435"/>
        <end position="454"/>
    </location>
</feature>
<evidence type="ECO:0000313" key="2">
    <source>
        <dbReference type="EnsemblProtists" id="EOD41828"/>
    </source>
</evidence>
<reference evidence="2" key="2">
    <citation type="submission" date="2024-10" db="UniProtKB">
        <authorList>
            <consortium name="EnsemblProtists"/>
        </authorList>
    </citation>
    <scope>IDENTIFICATION</scope>
</reference>
<proteinExistence type="predicted"/>
<feature type="region of interest" description="Disordered" evidence="1">
    <location>
        <begin position="530"/>
        <end position="580"/>
    </location>
</feature>
<organism evidence="2 3">
    <name type="scientific">Emiliania huxleyi (strain CCMP1516)</name>
    <dbReference type="NCBI Taxonomy" id="280463"/>
    <lineage>
        <taxon>Eukaryota</taxon>
        <taxon>Haptista</taxon>
        <taxon>Haptophyta</taxon>
        <taxon>Prymnesiophyceae</taxon>
        <taxon>Isochrysidales</taxon>
        <taxon>Noelaerhabdaceae</taxon>
        <taxon>Emiliania</taxon>
    </lineage>
</organism>
<dbReference type="KEGG" id="ehx:EMIHUDRAFT_95046"/>
<keyword evidence="3" id="KW-1185">Reference proteome</keyword>
<dbReference type="Proteomes" id="UP000013827">
    <property type="component" value="Unassembled WGS sequence"/>
</dbReference>
<feature type="compositionally biased region" description="Acidic residues" evidence="1">
    <location>
        <begin position="547"/>
        <end position="571"/>
    </location>
</feature>
<dbReference type="GeneID" id="17287098"/>
<reference evidence="3" key="1">
    <citation type="journal article" date="2013" name="Nature">
        <title>Pan genome of the phytoplankton Emiliania underpins its global distribution.</title>
        <authorList>
            <person name="Read B.A."/>
            <person name="Kegel J."/>
            <person name="Klute M.J."/>
            <person name="Kuo A."/>
            <person name="Lefebvre S.C."/>
            <person name="Maumus F."/>
            <person name="Mayer C."/>
            <person name="Miller J."/>
            <person name="Monier A."/>
            <person name="Salamov A."/>
            <person name="Young J."/>
            <person name="Aguilar M."/>
            <person name="Claverie J.M."/>
            <person name="Frickenhaus S."/>
            <person name="Gonzalez K."/>
            <person name="Herman E.K."/>
            <person name="Lin Y.C."/>
            <person name="Napier J."/>
            <person name="Ogata H."/>
            <person name="Sarno A.F."/>
            <person name="Shmutz J."/>
            <person name="Schroeder D."/>
            <person name="de Vargas C."/>
            <person name="Verret F."/>
            <person name="von Dassow P."/>
            <person name="Valentin K."/>
            <person name="Van de Peer Y."/>
            <person name="Wheeler G."/>
            <person name="Dacks J.B."/>
            <person name="Delwiche C.F."/>
            <person name="Dyhrman S.T."/>
            <person name="Glockner G."/>
            <person name="John U."/>
            <person name="Richards T."/>
            <person name="Worden A.Z."/>
            <person name="Zhang X."/>
            <person name="Grigoriev I.V."/>
            <person name="Allen A.E."/>
            <person name="Bidle K."/>
            <person name="Borodovsky M."/>
            <person name="Bowler C."/>
            <person name="Brownlee C."/>
            <person name="Cock J.M."/>
            <person name="Elias M."/>
            <person name="Gladyshev V.N."/>
            <person name="Groth M."/>
            <person name="Guda C."/>
            <person name="Hadaegh A."/>
            <person name="Iglesias-Rodriguez M.D."/>
            <person name="Jenkins J."/>
            <person name="Jones B.M."/>
            <person name="Lawson T."/>
            <person name="Leese F."/>
            <person name="Lindquist E."/>
            <person name="Lobanov A."/>
            <person name="Lomsadze A."/>
            <person name="Malik S.B."/>
            <person name="Marsh M.E."/>
            <person name="Mackinder L."/>
            <person name="Mock T."/>
            <person name="Mueller-Roeber B."/>
            <person name="Pagarete A."/>
            <person name="Parker M."/>
            <person name="Probert I."/>
            <person name="Quesneville H."/>
            <person name="Raines C."/>
            <person name="Rensing S.A."/>
            <person name="Riano-Pachon D.M."/>
            <person name="Richier S."/>
            <person name="Rokitta S."/>
            <person name="Shiraiwa Y."/>
            <person name="Soanes D.M."/>
            <person name="van der Giezen M."/>
            <person name="Wahlund T.M."/>
            <person name="Williams B."/>
            <person name="Wilson W."/>
            <person name="Wolfe G."/>
            <person name="Wurch L.L."/>
        </authorList>
    </citation>
    <scope>NUCLEOTIDE SEQUENCE</scope>
</reference>
<sequence>MQADPSIDAAGTTLVSACRDDGATIARSALRYAGGAAVRAATGSWRTPPPPAAVMNAAITTSEVRSHEGDAQPWMMVDVARTDAEARLSAQWALKASAFRTLEQAETTRREHFSGWSAAQASTLAALQKQAAKGRGEQADCLSFLQQRAAADLAYAASFSKHRLGGKKALFECLSWPTSARRRCRAARDPGESGGLAKELSASLEAYGAASDAACKATALRRQRGFGAGRVELDLWLTEFHYRAAVAAFSRRLWAAARGVQPGSRAAPISADLAPITSGSLRVFVSLQQRLWADVAASTTAELLRRPRNKRGLVPLLGLAEDPKAIALEALLSPGSGHDEYASQPALPPSALVLHEGALSLSALLPARRSLLYQRAVLRTWASAHAVLTRDGRRPPSRSAQPRPNLGAERAAPVSFRAADAAEAQAWMVALSSATSPGAQPASPGGMGSAREARGAEAAAAQAAAAQAAEAAAVARAARVVEAQGVAGGGASAAAQADAGSAPAVEAWAFGAAHEPAADTGVGVRASAAFGGRSGTRVGGQGGVARDEDDDDDDEDDEDDEEGESESESESESGLPDLFE</sequence>